<feature type="non-terminal residue" evidence="1">
    <location>
        <position position="1"/>
    </location>
</feature>
<dbReference type="EMBL" id="BARS01011277">
    <property type="protein sequence ID" value="GAF88195.1"/>
    <property type="molecule type" value="Genomic_DNA"/>
</dbReference>
<reference evidence="1" key="1">
    <citation type="journal article" date="2014" name="Front. Microbiol.">
        <title>High frequency of phylogenetically diverse reductive dehalogenase-homologous genes in deep subseafloor sedimentary metagenomes.</title>
        <authorList>
            <person name="Kawai M."/>
            <person name="Futagami T."/>
            <person name="Toyoda A."/>
            <person name="Takaki Y."/>
            <person name="Nishi S."/>
            <person name="Hori S."/>
            <person name="Arai W."/>
            <person name="Tsubouchi T."/>
            <person name="Morono Y."/>
            <person name="Uchiyama I."/>
            <person name="Ito T."/>
            <person name="Fujiyama A."/>
            <person name="Inagaki F."/>
            <person name="Takami H."/>
        </authorList>
    </citation>
    <scope>NUCLEOTIDE SEQUENCE</scope>
    <source>
        <strain evidence="1">Expedition CK06-06</strain>
    </source>
</reference>
<organism evidence="1">
    <name type="scientific">marine sediment metagenome</name>
    <dbReference type="NCBI Taxonomy" id="412755"/>
    <lineage>
        <taxon>unclassified sequences</taxon>
        <taxon>metagenomes</taxon>
        <taxon>ecological metagenomes</taxon>
    </lineage>
</organism>
<gene>
    <name evidence="1" type="ORF">S01H1_20572</name>
</gene>
<dbReference type="AlphaFoldDB" id="X0UI43"/>
<comment type="caution">
    <text evidence="1">The sequence shown here is derived from an EMBL/GenBank/DDBJ whole genome shotgun (WGS) entry which is preliminary data.</text>
</comment>
<accession>X0UI43</accession>
<proteinExistence type="predicted"/>
<sequence>DHYMLTDSCFNVESTILKQRLSDNNISGKFKERKGQKSVIDYRGYKVLSSFEVFNFLESEWLIIAKIDENEVVTNYFKENRKQLDPVFQQSLKNQNALCYDFEPIEEDVIEVDMDEFQRIDTSMVLYTHGVSTCTVILITFPGKFSYLAHISSYDRIYNGMRTDLLGQMLKQISFNEIFQSEKQKLEFAVIAPHVNTIDNVVDILINEGYFLSQVKYIDNQDAIYGNISYNFDSNKAIINWKIDRKNSLFITQKISEIKSIGEKIKNGLGKN</sequence>
<name>X0UI43_9ZZZZ</name>
<protein>
    <submittedName>
        <fullName evidence="1">Uncharacterized protein</fullName>
    </submittedName>
</protein>
<evidence type="ECO:0000313" key="1">
    <source>
        <dbReference type="EMBL" id="GAF88195.1"/>
    </source>
</evidence>